<proteinExistence type="predicted"/>
<dbReference type="InterPro" id="IPR001466">
    <property type="entry name" value="Beta-lactam-related"/>
</dbReference>
<dbReference type="PANTHER" id="PTHR43283:SF3">
    <property type="entry name" value="BETA-LACTAMASE FAMILY PROTEIN (AFU_ORTHOLOGUE AFUA_5G07500)"/>
    <property type="match status" value="1"/>
</dbReference>
<feature type="domain" description="Beta-lactamase-related" evidence="1">
    <location>
        <begin position="24"/>
        <end position="404"/>
    </location>
</feature>
<reference evidence="2" key="1">
    <citation type="submission" date="2018-05" db="EMBL/GenBank/DDBJ databases">
        <authorList>
            <person name="Lanie J.A."/>
            <person name="Ng W.-L."/>
            <person name="Kazmierczak K.M."/>
            <person name="Andrzejewski T.M."/>
            <person name="Davidsen T.M."/>
            <person name="Wayne K.J."/>
            <person name="Tettelin H."/>
            <person name="Glass J.I."/>
            <person name="Rusch D."/>
            <person name="Podicherti R."/>
            <person name="Tsui H.-C.T."/>
            <person name="Winkler M.E."/>
        </authorList>
    </citation>
    <scope>NUCLEOTIDE SEQUENCE</scope>
</reference>
<evidence type="ECO:0000259" key="1">
    <source>
        <dbReference type="Pfam" id="PF00144"/>
    </source>
</evidence>
<organism evidence="2">
    <name type="scientific">marine metagenome</name>
    <dbReference type="NCBI Taxonomy" id="408172"/>
    <lineage>
        <taxon>unclassified sequences</taxon>
        <taxon>metagenomes</taxon>
        <taxon>ecological metagenomes</taxon>
    </lineage>
</organism>
<dbReference type="InterPro" id="IPR050789">
    <property type="entry name" value="Diverse_Enzym_Activities"/>
</dbReference>
<gene>
    <name evidence="2" type="ORF">METZ01_LOCUS11229</name>
</gene>
<dbReference type="InterPro" id="IPR012338">
    <property type="entry name" value="Beta-lactam/transpept-like"/>
</dbReference>
<dbReference type="Pfam" id="PF00144">
    <property type="entry name" value="Beta-lactamase"/>
    <property type="match status" value="1"/>
</dbReference>
<dbReference type="Gene3D" id="3.40.710.10">
    <property type="entry name" value="DD-peptidase/beta-lactamase superfamily"/>
    <property type="match status" value="1"/>
</dbReference>
<dbReference type="EMBL" id="UINC01000615">
    <property type="protein sequence ID" value="SUZ58375.1"/>
    <property type="molecule type" value="Genomic_DNA"/>
</dbReference>
<name>A0A381NUU9_9ZZZZ</name>
<protein>
    <recommendedName>
        <fullName evidence="1">Beta-lactamase-related domain-containing protein</fullName>
    </recommendedName>
</protein>
<evidence type="ECO:0000313" key="2">
    <source>
        <dbReference type="EMBL" id="SUZ58375.1"/>
    </source>
</evidence>
<dbReference type="SUPFAM" id="SSF56601">
    <property type="entry name" value="beta-lactamase/transpeptidase-like"/>
    <property type="match status" value="1"/>
</dbReference>
<dbReference type="PANTHER" id="PTHR43283">
    <property type="entry name" value="BETA-LACTAMASE-RELATED"/>
    <property type="match status" value="1"/>
</dbReference>
<sequence length="410" mass="43769">MGALPVDVHPSEVGLDATRLGRVADFARAFVDDGHMVGTDVLVARHGRVVLRSTSGLADRENSVPVADDTLWRIFSMTKPITSVAVMQLVEEGRLRLRDPVSGVLPEFADPRVFVGGTADVPEVVPADRPIAIADLLSHTSGLSYSILDQHPVDEMYRRAGLATLERGGTLADTISRLAALPLRHQPGTRWSYSMATDVLGRVVEVLDDRPFADCLAERVLQPLGMHDTSFRVPDERVDRLSSCYGFAPGAAPALVDSGPTSAFREPSWHSGGGGLVSTTGDYHRFCSALVGGGMLDGARILGPRTLRSMMANHLPGGAHLDQVGDPLYTPGFFAGCGFGLGFATVEDPAAGRILASRGEASWGGMASTAFWVDPVEGIHAVFMTQLVPSGTHVSLRWDLRTLVNQAILD</sequence>
<dbReference type="AlphaFoldDB" id="A0A381NUU9"/>
<accession>A0A381NUU9</accession>